<evidence type="ECO:0000256" key="3">
    <source>
        <dbReference type="ARBA" id="ARBA00022801"/>
    </source>
</evidence>
<dbReference type="SFLD" id="SFLDS00003">
    <property type="entry name" value="Haloacid_Dehalogenase"/>
    <property type="match status" value="1"/>
</dbReference>
<dbReference type="GO" id="GO:0044281">
    <property type="term" value="P:small molecule metabolic process"/>
    <property type="evidence" value="ECO:0007669"/>
    <property type="project" value="UniProtKB-ARBA"/>
</dbReference>
<dbReference type="InterPro" id="IPR006439">
    <property type="entry name" value="HAD-SF_hydro_IA"/>
</dbReference>
<comment type="caution">
    <text evidence="5">The sequence shown here is derived from an EMBL/GenBank/DDBJ whole genome shotgun (WGS) entry which is preliminary data.</text>
</comment>
<dbReference type="EMBL" id="AVPG01000012">
    <property type="protein sequence ID" value="KGX86614.1"/>
    <property type="molecule type" value="Genomic_DNA"/>
</dbReference>
<reference evidence="5 6" key="1">
    <citation type="submission" date="2013-08" db="EMBL/GenBank/DDBJ databases">
        <authorList>
            <person name="Huang J."/>
            <person name="Wang G."/>
        </authorList>
    </citation>
    <scope>NUCLEOTIDE SEQUENCE [LARGE SCALE GENOMIC DNA]</scope>
    <source>
        <strain evidence="5 6">JSM 072002</strain>
    </source>
</reference>
<dbReference type="InterPro" id="IPR041492">
    <property type="entry name" value="HAD_2"/>
</dbReference>
<gene>
    <name evidence="5" type="ORF">N784_04410</name>
</gene>
<dbReference type="AlphaFoldDB" id="A0A0A5G3K5"/>
<dbReference type="InterPro" id="IPR051400">
    <property type="entry name" value="HAD-like_hydrolase"/>
</dbReference>
<dbReference type="InterPro" id="IPR023214">
    <property type="entry name" value="HAD_sf"/>
</dbReference>
<keyword evidence="4" id="KW-0460">Magnesium</keyword>
<dbReference type="PANTHER" id="PTHR46470">
    <property type="entry name" value="N-ACYLNEURAMINATE-9-PHOSPHATASE"/>
    <property type="match status" value="1"/>
</dbReference>
<dbReference type="NCBIfam" id="TIGR01549">
    <property type="entry name" value="HAD-SF-IA-v1"/>
    <property type="match status" value="1"/>
</dbReference>
<dbReference type="Gene3D" id="3.40.50.1000">
    <property type="entry name" value="HAD superfamily/HAD-like"/>
    <property type="match status" value="1"/>
</dbReference>
<evidence type="ECO:0000313" key="6">
    <source>
        <dbReference type="Proteomes" id="UP000030401"/>
    </source>
</evidence>
<keyword evidence="6" id="KW-1185">Reference proteome</keyword>
<dbReference type="Proteomes" id="UP000030401">
    <property type="component" value="Unassembled WGS sequence"/>
</dbReference>
<keyword evidence="3" id="KW-0378">Hydrolase</keyword>
<dbReference type="PANTHER" id="PTHR46470:SF2">
    <property type="entry name" value="GLYCERALDEHYDE 3-PHOSPHATE PHOSPHATASE"/>
    <property type="match status" value="1"/>
</dbReference>
<dbReference type="GO" id="GO:0016791">
    <property type="term" value="F:phosphatase activity"/>
    <property type="evidence" value="ECO:0007669"/>
    <property type="project" value="TreeGrafter"/>
</dbReference>
<dbReference type="Pfam" id="PF13419">
    <property type="entry name" value="HAD_2"/>
    <property type="match status" value="1"/>
</dbReference>
<evidence type="ECO:0000256" key="2">
    <source>
        <dbReference type="ARBA" id="ARBA00022723"/>
    </source>
</evidence>
<protein>
    <submittedName>
        <fullName evidence="5">Haloacid dehalogenase</fullName>
    </submittedName>
</protein>
<dbReference type="Gene3D" id="1.10.150.240">
    <property type="entry name" value="Putative phosphatase, domain 2"/>
    <property type="match status" value="1"/>
</dbReference>
<dbReference type="SUPFAM" id="SSF56784">
    <property type="entry name" value="HAD-like"/>
    <property type="match status" value="1"/>
</dbReference>
<dbReference type="STRING" id="1385512.N784_04410"/>
<dbReference type="OrthoDB" id="25198at2"/>
<evidence type="ECO:0000256" key="4">
    <source>
        <dbReference type="ARBA" id="ARBA00022842"/>
    </source>
</evidence>
<keyword evidence="2" id="KW-0479">Metal-binding</keyword>
<dbReference type="RefSeq" id="WP_036834348.1">
    <property type="nucleotide sequence ID" value="NZ_AVPG01000012.1"/>
</dbReference>
<dbReference type="InterPro" id="IPR023198">
    <property type="entry name" value="PGP-like_dom2"/>
</dbReference>
<accession>A0A0A5G3K5</accession>
<dbReference type="SFLD" id="SFLDG01129">
    <property type="entry name" value="C1.5:_HAD__Beta-PGM__Phosphata"/>
    <property type="match status" value="1"/>
</dbReference>
<dbReference type="GO" id="GO:0046872">
    <property type="term" value="F:metal ion binding"/>
    <property type="evidence" value="ECO:0007669"/>
    <property type="project" value="UniProtKB-KW"/>
</dbReference>
<name>A0A0A5G3K5_9BACI</name>
<sequence>MAPISYVWFDLGYTLVHLNREKMYQTYIEDHGFYRSLYEIEKAFHITDKYFMRKYPGVLGKTKNHYLPWYYGTLNYHLNLSFDLVHQMNSLSEYKHTQKGWTCFSFTREVLQELKSASINIGLISNWDETARDVLEKNRIIDYFDTIVISSEVGVNKPNAEIFEIGLKNANVNAEECLYVGDNYYDDVIGSKKVNMKAALINPYGGLGINEITHPLIIESIKEIPSIVTNKEGLKQ</sequence>
<evidence type="ECO:0000256" key="1">
    <source>
        <dbReference type="ARBA" id="ARBA00001946"/>
    </source>
</evidence>
<comment type="cofactor">
    <cofactor evidence="1">
        <name>Mg(2+)</name>
        <dbReference type="ChEBI" id="CHEBI:18420"/>
    </cofactor>
</comment>
<evidence type="ECO:0000313" key="5">
    <source>
        <dbReference type="EMBL" id="KGX86614.1"/>
    </source>
</evidence>
<organism evidence="5 6">
    <name type="scientific">Pontibacillus litoralis JSM 072002</name>
    <dbReference type="NCBI Taxonomy" id="1385512"/>
    <lineage>
        <taxon>Bacteria</taxon>
        <taxon>Bacillati</taxon>
        <taxon>Bacillota</taxon>
        <taxon>Bacilli</taxon>
        <taxon>Bacillales</taxon>
        <taxon>Bacillaceae</taxon>
        <taxon>Pontibacillus</taxon>
    </lineage>
</organism>
<dbReference type="eggNOG" id="COG1011">
    <property type="taxonomic scope" value="Bacteria"/>
</dbReference>
<dbReference type="InterPro" id="IPR036412">
    <property type="entry name" value="HAD-like_sf"/>
</dbReference>
<proteinExistence type="predicted"/>